<evidence type="ECO:0000256" key="4">
    <source>
        <dbReference type="ARBA" id="ARBA00022475"/>
    </source>
</evidence>
<name>A0AA95S8C4_9BACI</name>
<dbReference type="PANTHER" id="PTHR45528">
    <property type="entry name" value="SENSOR HISTIDINE KINASE CPXA"/>
    <property type="match status" value="1"/>
</dbReference>
<dbReference type="FunFam" id="1.10.287.130:FF:000001">
    <property type="entry name" value="Two-component sensor histidine kinase"/>
    <property type="match status" value="1"/>
</dbReference>
<dbReference type="Pfam" id="PF02518">
    <property type="entry name" value="HATPase_c"/>
    <property type="match status" value="1"/>
</dbReference>
<dbReference type="PANTHER" id="PTHR45528:SF1">
    <property type="entry name" value="SENSOR HISTIDINE KINASE CPXA"/>
    <property type="match status" value="1"/>
</dbReference>
<evidence type="ECO:0000256" key="7">
    <source>
        <dbReference type="ARBA" id="ARBA00022692"/>
    </source>
</evidence>
<dbReference type="SMART" id="SM00304">
    <property type="entry name" value="HAMP"/>
    <property type="match status" value="1"/>
</dbReference>
<evidence type="ECO:0000256" key="14">
    <source>
        <dbReference type="SAM" id="Phobius"/>
    </source>
</evidence>
<dbReference type="Proteomes" id="UP001178288">
    <property type="component" value="Chromosome"/>
</dbReference>
<evidence type="ECO:0000256" key="2">
    <source>
        <dbReference type="ARBA" id="ARBA00004651"/>
    </source>
</evidence>
<dbReference type="PROSITE" id="PS51257">
    <property type="entry name" value="PROKAR_LIPOPROTEIN"/>
    <property type="match status" value="1"/>
</dbReference>
<dbReference type="InterPro" id="IPR003661">
    <property type="entry name" value="HisK_dim/P_dom"/>
</dbReference>
<dbReference type="GO" id="GO:0000155">
    <property type="term" value="F:phosphorelay sensor kinase activity"/>
    <property type="evidence" value="ECO:0007669"/>
    <property type="project" value="InterPro"/>
</dbReference>
<evidence type="ECO:0000256" key="9">
    <source>
        <dbReference type="ARBA" id="ARBA00022777"/>
    </source>
</evidence>
<organism evidence="17 18">
    <name type="scientific">Neobacillus novalis</name>
    <dbReference type="NCBI Taxonomy" id="220687"/>
    <lineage>
        <taxon>Bacteria</taxon>
        <taxon>Bacillati</taxon>
        <taxon>Bacillota</taxon>
        <taxon>Bacilli</taxon>
        <taxon>Bacillales</taxon>
        <taxon>Bacillaceae</taxon>
        <taxon>Neobacillus</taxon>
    </lineage>
</organism>
<dbReference type="SUPFAM" id="SSF55874">
    <property type="entry name" value="ATPase domain of HSP90 chaperone/DNA topoisomerase II/histidine kinase"/>
    <property type="match status" value="1"/>
</dbReference>
<dbReference type="FunFam" id="3.30.565.10:FF:000006">
    <property type="entry name" value="Sensor histidine kinase WalK"/>
    <property type="match status" value="1"/>
</dbReference>
<dbReference type="Pfam" id="PF00672">
    <property type="entry name" value="HAMP"/>
    <property type="match status" value="1"/>
</dbReference>
<dbReference type="InterPro" id="IPR036890">
    <property type="entry name" value="HATPase_C_sf"/>
</dbReference>
<dbReference type="Gene3D" id="3.30.565.10">
    <property type="entry name" value="Histidine kinase-like ATPase, C-terminal domain"/>
    <property type="match status" value="1"/>
</dbReference>
<evidence type="ECO:0000259" key="16">
    <source>
        <dbReference type="PROSITE" id="PS50885"/>
    </source>
</evidence>
<evidence type="ECO:0000259" key="15">
    <source>
        <dbReference type="PROSITE" id="PS50109"/>
    </source>
</evidence>
<keyword evidence="12" id="KW-0902">Two-component regulatory system</keyword>
<keyword evidence="5" id="KW-0597">Phosphoprotein</keyword>
<proteinExistence type="predicted"/>
<dbReference type="RefSeq" id="WP_066092485.1">
    <property type="nucleotide sequence ID" value="NZ_CP126114.1"/>
</dbReference>
<keyword evidence="9" id="KW-0418">Kinase</keyword>
<feature type="transmembrane region" description="Helical" evidence="14">
    <location>
        <begin position="132"/>
        <end position="153"/>
    </location>
</feature>
<dbReference type="Gene3D" id="1.10.287.130">
    <property type="match status" value="1"/>
</dbReference>
<reference evidence="17" key="1">
    <citation type="submission" date="2023-05" db="EMBL/GenBank/DDBJ databases">
        <title>Comparative genomics of Bacillaceae isolates and their secondary metabolite potential.</title>
        <authorList>
            <person name="Song L."/>
            <person name="Nielsen L.J."/>
            <person name="Mohite O."/>
            <person name="Xu X."/>
            <person name="Weber T."/>
            <person name="Kovacs A.T."/>
        </authorList>
    </citation>
    <scope>NUCLEOTIDE SEQUENCE</scope>
    <source>
        <strain evidence="17">XLM17</strain>
    </source>
</reference>
<evidence type="ECO:0000256" key="10">
    <source>
        <dbReference type="ARBA" id="ARBA00022840"/>
    </source>
</evidence>
<dbReference type="SUPFAM" id="SSF158472">
    <property type="entry name" value="HAMP domain-like"/>
    <property type="match status" value="1"/>
</dbReference>
<keyword evidence="18" id="KW-1185">Reference proteome</keyword>
<evidence type="ECO:0000313" key="17">
    <source>
        <dbReference type="EMBL" id="WHY85665.1"/>
    </source>
</evidence>
<feature type="transmembrane region" description="Helical" evidence="14">
    <location>
        <begin position="165"/>
        <end position="184"/>
    </location>
</feature>
<keyword evidence="8" id="KW-0547">Nucleotide-binding</keyword>
<dbReference type="CDD" id="cd00082">
    <property type="entry name" value="HisKA"/>
    <property type="match status" value="1"/>
</dbReference>
<dbReference type="InterPro" id="IPR004358">
    <property type="entry name" value="Sig_transdc_His_kin-like_C"/>
</dbReference>
<dbReference type="InterPro" id="IPR036097">
    <property type="entry name" value="HisK_dim/P_sf"/>
</dbReference>
<evidence type="ECO:0000256" key="12">
    <source>
        <dbReference type="ARBA" id="ARBA00023012"/>
    </source>
</evidence>
<evidence type="ECO:0000256" key="3">
    <source>
        <dbReference type="ARBA" id="ARBA00012438"/>
    </source>
</evidence>
<feature type="domain" description="Histidine kinase" evidence="15">
    <location>
        <begin position="249"/>
        <end position="466"/>
    </location>
</feature>
<dbReference type="GO" id="GO:0005524">
    <property type="term" value="F:ATP binding"/>
    <property type="evidence" value="ECO:0007669"/>
    <property type="project" value="UniProtKB-KW"/>
</dbReference>
<feature type="domain" description="HAMP" evidence="16">
    <location>
        <begin position="189"/>
        <end position="241"/>
    </location>
</feature>
<keyword evidence="6" id="KW-0808">Transferase</keyword>
<keyword evidence="4" id="KW-1003">Cell membrane</keyword>
<dbReference type="InterPro" id="IPR005467">
    <property type="entry name" value="His_kinase_dom"/>
</dbReference>
<dbReference type="PROSITE" id="PS50885">
    <property type="entry name" value="HAMP"/>
    <property type="match status" value="1"/>
</dbReference>
<dbReference type="PROSITE" id="PS50109">
    <property type="entry name" value="HIS_KIN"/>
    <property type="match status" value="1"/>
</dbReference>
<protein>
    <recommendedName>
        <fullName evidence="3">histidine kinase</fullName>
        <ecNumber evidence="3">2.7.13.3</ecNumber>
    </recommendedName>
</protein>
<dbReference type="Pfam" id="PF00512">
    <property type="entry name" value="HisKA"/>
    <property type="match status" value="1"/>
</dbReference>
<comment type="subcellular location">
    <subcellularLocation>
        <location evidence="2">Cell membrane</location>
        <topology evidence="2">Multi-pass membrane protein</topology>
    </subcellularLocation>
</comment>
<evidence type="ECO:0000256" key="13">
    <source>
        <dbReference type="ARBA" id="ARBA00023136"/>
    </source>
</evidence>
<evidence type="ECO:0000256" key="6">
    <source>
        <dbReference type="ARBA" id="ARBA00022679"/>
    </source>
</evidence>
<dbReference type="EC" id="2.7.13.3" evidence="3"/>
<dbReference type="EMBL" id="CP126114">
    <property type="protein sequence ID" value="WHY85665.1"/>
    <property type="molecule type" value="Genomic_DNA"/>
</dbReference>
<keyword evidence="7 14" id="KW-0812">Transmembrane</keyword>
<keyword evidence="11 14" id="KW-1133">Transmembrane helix</keyword>
<dbReference type="AlphaFoldDB" id="A0AA95S8C4"/>
<keyword evidence="13 14" id="KW-0472">Membrane</keyword>
<dbReference type="PRINTS" id="PR00344">
    <property type="entry name" value="BCTRLSENSOR"/>
</dbReference>
<gene>
    <name evidence="17" type="ORF">QNH39_24160</name>
</gene>
<evidence type="ECO:0000256" key="11">
    <source>
        <dbReference type="ARBA" id="ARBA00022989"/>
    </source>
</evidence>
<dbReference type="SMART" id="SM00388">
    <property type="entry name" value="HisKA"/>
    <property type="match status" value="1"/>
</dbReference>
<dbReference type="Gene3D" id="6.10.340.10">
    <property type="match status" value="1"/>
</dbReference>
<dbReference type="KEGG" id="nnv:QNH39_24160"/>
<dbReference type="SMART" id="SM00387">
    <property type="entry name" value="HATPase_c"/>
    <property type="match status" value="1"/>
</dbReference>
<dbReference type="GO" id="GO:0005886">
    <property type="term" value="C:plasma membrane"/>
    <property type="evidence" value="ECO:0007669"/>
    <property type="project" value="UniProtKB-SubCell"/>
</dbReference>
<dbReference type="CDD" id="cd06225">
    <property type="entry name" value="HAMP"/>
    <property type="match status" value="1"/>
</dbReference>
<dbReference type="InterPro" id="IPR003594">
    <property type="entry name" value="HATPase_dom"/>
</dbReference>
<sequence length="468" mass="53644">MKTLKFTLSQKVFVLIIAIIACTILFSFLFLHFLYKELYLKSIRDSVIYQGENTASHFHYGSLNDEIIDKIHWFNVVSEYEVIVVSNFEELDDHFPYNIDGEHVIKQSDQKKLAQGNYIIKEGHVKEMDRNIVGAVFPIQSDKGLIGLIFIYVPLAAMQEVFQGSIPILILVGSVYFLLLFIVVNRIRYSLFKPLTDIQQLSKEVANGNYSNRLDPAKMDEVGQLAEAFNLMSSSLEKQEERKKEFISNVVHELRTPLTYIGGYTQALKQNLYSSKEEADSYLTTIEKETERLNKIVHDLIDLNYLQENLYEVEEEPIAIAQLLYDTIDLFQIRLTQKNIQTQMNIQEDIIISGDTKRMEQVFYNIIDNAVKYSPPESEVKVELRKEAGMMVFRVTNNGNIINKEDIPRIGERFFRTDKARSRSTGGSGLGISIVKQIVSLHQGAFSITSDPLVGTVVMIQIPAFYEE</sequence>
<evidence type="ECO:0000313" key="18">
    <source>
        <dbReference type="Proteomes" id="UP001178288"/>
    </source>
</evidence>
<keyword evidence="10 17" id="KW-0067">ATP-binding</keyword>
<dbReference type="SUPFAM" id="SSF47384">
    <property type="entry name" value="Homodimeric domain of signal transducing histidine kinase"/>
    <property type="match status" value="1"/>
</dbReference>
<feature type="transmembrane region" description="Helical" evidence="14">
    <location>
        <begin position="12"/>
        <end position="35"/>
    </location>
</feature>
<dbReference type="InterPro" id="IPR003660">
    <property type="entry name" value="HAMP_dom"/>
</dbReference>
<evidence type="ECO:0000256" key="8">
    <source>
        <dbReference type="ARBA" id="ARBA00022741"/>
    </source>
</evidence>
<comment type="catalytic activity">
    <reaction evidence="1">
        <text>ATP + protein L-histidine = ADP + protein N-phospho-L-histidine.</text>
        <dbReference type="EC" id="2.7.13.3"/>
    </reaction>
</comment>
<dbReference type="InterPro" id="IPR050398">
    <property type="entry name" value="HssS/ArlS-like"/>
</dbReference>
<accession>A0AA95S8C4</accession>
<evidence type="ECO:0000256" key="5">
    <source>
        <dbReference type="ARBA" id="ARBA00022553"/>
    </source>
</evidence>
<evidence type="ECO:0000256" key="1">
    <source>
        <dbReference type="ARBA" id="ARBA00000085"/>
    </source>
</evidence>